<evidence type="ECO:0000256" key="5">
    <source>
        <dbReference type="ARBA" id="ARBA00022630"/>
    </source>
</evidence>
<evidence type="ECO:0000313" key="13">
    <source>
        <dbReference type="Proteomes" id="UP000195305"/>
    </source>
</evidence>
<dbReference type="PIRSF" id="PIRSF001456">
    <property type="entry name" value="Chorismate_synth"/>
    <property type="match status" value="1"/>
</dbReference>
<keyword evidence="9 11" id="KW-0057">Aromatic amino acid biosynthesis</keyword>
<comment type="catalytic activity">
    <reaction evidence="11">
        <text>5-O-(1-carboxyvinyl)-3-phosphoshikimate = chorismate + phosphate</text>
        <dbReference type="Rhea" id="RHEA:21020"/>
        <dbReference type="ChEBI" id="CHEBI:29748"/>
        <dbReference type="ChEBI" id="CHEBI:43474"/>
        <dbReference type="ChEBI" id="CHEBI:57701"/>
        <dbReference type="EC" id="4.2.3.5"/>
    </reaction>
</comment>
<dbReference type="PROSITE" id="PS00788">
    <property type="entry name" value="CHORISMATE_SYNTHASE_2"/>
    <property type="match status" value="1"/>
</dbReference>
<dbReference type="Gene3D" id="3.60.150.10">
    <property type="entry name" value="Chorismate synthase AroC"/>
    <property type="match status" value="1"/>
</dbReference>
<dbReference type="InterPro" id="IPR020541">
    <property type="entry name" value="Chorismate_synthase_CS"/>
</dbReference>
<keyword evidence="6 11" id="KW-0288">FMN</keyword>
<dbReference type="InterPro" id="IPR000453">
    <property type="entry name" value="Chorismate_synth"/>
</dbReference>
<comment type="cofactor">
    <cofactor evidence="11">
        <name>FMNH2</name>
        <dbReference type="ChEBI" id="CHEBI:57618"/>
    </cofactor>
    <text evidence="11">Reduced FMN (FMNH(2)).</text>
</comment>
<sequence length="355" mass="38825">MSANWGNNIELSIFGESHGPAIGIVIGGLPAGMKLDMDEIRWFMKRRAPGQNQMSTPRKEKDEFQIVSGIRDGVTTGAPLCAMIENTNTHSKDYSELKVNMRPGHSDYPAYIKYHGYNDVRGGGHFSGRLTAPIVLAGSIARQILLEKGIIIGAHMKQIHHIQDCSFPVDIDDELLKQLSHQMYPTLDDQVFIKMQEEIEKARMSQDSVGGIIECAIAHVPAGIGNPFFDSVESHLSPLLFSIPAVKSVSFGSESIHQMYGHEANDAYYYQGDQVKTKTNHNGGITGGITNGMPIVFQVGIKPTPSISQIQETINVQTHTNTQIQVKGRHDPCIVPRAVVVVESMAALGVLDLLG</sequence>
<keyword evidence="13" id="KW-1185">Reference proteome</keyword>
<accession>A0A1Y4T154</accession>
<evidence type="ECO:0000313" key="12">
    <source>
        <dbReference type="EMBL" id="OUQ35926.1"/>
    </source>
</evidence>
<evidence type="ECO:0000256" key="8">
    <source>
        <dbReference type="ARBA" id="ARBA00022857"/>
    </source>
</evidence>
<feature type="binding site" evidence="11">
    <location>
        <begin position="125"/>
        <end position="127"/>
    </location>
    <ligand>
        <name>FMN</name>
        <dbReference type="ChEBI" id="CHEBI:58210"/>
    </ligand>
</feature>
<feature type="binding site" evidence="11">
    <location>
        <position position="329"/>
    </location>
    <ligand>
        <name>FMN</name>
        <dbReference type="ChEBI" id="CHEBI:58210"/>
    </ligand>
</feature>
<dbReference type="GO" id="GO:0005829">
    <property type="term" value="C:cytosol"/>
    <property type="evidence" value="ECO:0007669"/>
    <property type="project" value="TreeGrafter"/>
</dbReference>
<dbReference type="SUPFAM" id="SSF103263">
    <property type="entry name" value="Chorismate synthase, AroC"/>
    <property type="match status" value="1"/>
</dbReference>
<dbReference type="NCBIfam" id="TIGR00033">
    <property type="entry name" value="aroC"/>
    <property type="match status" value="1"/>
</dbReference>
<dbReference type="UniPathway" id="UPA00053">
    <property type="reaction ID" value="UER00090"/>
</dbReference>
<dbReference type="Proteomes" id="UP000195305">
    <property type="component" value="Unassembled WGS sequence"/>
</dbReference>
<comment type="function">
    <text evidence="11">Catalyzes the anti-1,4-elimination of the C-3 phosphate and the C-6 proR hydrogen from 5-enolpyruvylshikimate-3-phosphate (EPSP) to yield chorismate, which is the branch point compound that serves as the starting substrate for the three terminal pathways of aromatic amino acid biosynthesis. This reaction introduces a second double bond into the aromatic ring system.</text>
</comment>
<dbReference type="PANTHER" id="PTHR21085:SF0">
    <property type="entry name" value="CHORISMATE SYNTHASE"/>
    <property type="match status" value="1"/>
</dbReference>
<comment type="pathway">
    <text evidence="1 11">Metabolic intermediate biosynthesis; chorismate biosynthesis; chorismate from D-erythrose 4-phosphate and phosphoenolpyruvate: step 7/7.</text>
</comment>
<feature type="binding site" evidence="11">
    <location>
        <position position="47"/>
    </location>
    <ligand>
        <name>NADP(+)</name>
        <dbReference type="ChEBI" id="CHEBI:58349"/>
    </ligand>
</feature>
<keyword evidence="4 11" id="KW-0028">Amino-acid biosynthesis</keyword>
<protein>
    <recommendedName>
        <fullName evidence="3 11">Chorismate synthase</fullName>
        <shortName evidence="11">CS</shortName>
        <ecNumber evidence="3 11">4.2.3.5</ecNumber>
    </recommendedName>
    <alternativeName>
        <fullName evidence="11">5-enolpyruvylshikimate-3-phosphate phospholyase</fullName>
    </alternativeName>
</protein>
<dbReference type="GO" id="GO:0008652">
    <property type="term" value="P:amino acid biosynthetic process"/>
    <property type="evidence" value="ECO:0007669"/>
    <property type="project" value="UniProtKB-KW"/>
</dbReference>
<dbReference type="GO" id="GO:0010181">
    <property type="term" value="F:FMN binding"/>
    <property type="evidence" value="ECO:0007669"/>
    <property type="project" value="TreeGrafter"/>
</dbReference>
<dbReference type="PROSITE" id="PS00789">
    <property type="entry name" value="CHORISMATE_SYNTHASE_3"/>
    <property type="match status" value="1"/>
</dbReference>
<dbReference type="EC" id="4.2.3.5" evidence="3 11"/>
<dbReference type="OrthoDB" id="9771806at2"/>
<evidence type="ECO:0000256" key="3">
    <source>
        <dbReference type="ARBA" id="ARBA00013036"/>
    </source>
</evidence>
<reference evidence="12 13" key="1">
    <citation type="journal article" date="2018" name="BMC Genomics">
        <title>Whole genome sequencing and function prediction of 133 gut anaerobes isolated from chicken caecum in pure cultures.</title>
        <authorList>
            <person name="Medvecky M."/>
            <person name="Cejkova D."/>
            <person name="Polansky O."/>
            <person name="Karasova D."/>
            <person name="Kubasova T."/>
            <person name="Cizek A."/>
            <person name="Rychlik I."/>
        </authorList>
    </citation>
    <scope>NUCLEOTIDE SEQUENCE [LARGE SCALE GENOMIC DNA]</scope>
    <source>
        <strain evidence="12 13">An13</strain>
    </source>
</reference>
<keyword evidence="8 11" id="KW-0521">NADP</keyword>
<dbReference type="InterPro" id="IPR035904">
    <property type="entry name" value="Chorismate_synth_AroC_sf"/>
</dbReference>
<name>A0A1Y4T154_9FIRM</name>
<comment type="similarity">
    <text evidence="2 11">Belongs to the chorismate synthase family.</text>
</comment>
<dbReference type="CDD" id="cd07304">
    <property type="entry name" value="Chorismate_synthase"/>
    <property type="match status" value="1"/>
</dbReference>
<keyword evidence="5 11" id="KW-0285">Flavoprotein</keyword>
<organism evidence="12 13">
    <name type="scientific">Massilimicrobiota timonensis</name>
    <dbReference type="NCBI Taxonomy" id="1776392"/>
    <lineage>
        <taxon>Bacteria</taxon>
        <taxon>Bacillati</taxon>
        <taxon>Bacillota</taxon>
        <taxon>Erysipelotrichia</taxon>
        <taxon>Erysipelotrichales</taxon>
        <taxon>Erysipelotrichaceae</taxon>
        <taxon>Massilimicrobiota</taxon>
    </lineage>
</organism>
<comment type="caution">
    <text evidence="12">The sequence shown here is derived from an EMBL/GenBank/DDBJ whole genome shotgun (WGS) entry which is preliminary data.</text>
</comment>
<feature type="binding site" evidence="11">
    <location>
        <begin position="302"/>
        <end position="306"/>
    </location>
    <ligand>
        <name>FMN</name>
        <dbReference type="ChEBI" id="CHEBI:58210"/>
    </ligand>
</feature>
<keyword evidence="10 11" id="KW-0456">Lyase</keyword>
<dbReference type="HAMAP" id="MF_00300">
    <property type="entry name" value="Chorismate_synth"/>
    <property type="match status" value="1"/>
</dbReference>
<dbReference type="GO" id="GO:0004107">
    <property type="term" value="F:chorismate synthase activity"/>
    <property type="evidence" value="ECO:0007669"/>
    <property type="project" value="UniProtKB-UniRule"/>
</dbReference>
<proteinExistence type="inferred from homology"/>
<evidence type="ECO:0000256" key="2">
    <source>
        <dbReference type="ARBA" id="ARBA00008014"/>
    </source>
</evidence>
<dbReference type="RefSeq" id="WP_087357225.1">
    <property type="nucleotide sequence ID" value="NZ_NFLJ01000005.1"/>
</dbReference>
<dbReference type="EMBL" id="NFLJ01000005">
    <property type="protein sequence ID" value="OUQ35926.1"/>
    <property type="molecule type" value="Genomic_DNA"/>
</dbReference>
<evidence type="ECO:0000256" key="7">
    <source>
        <dbReference type="ARBA" id="ARBA00022827"/>
    </source>
</evidence>
<evidence type="ECO:0000256" key="10">
    <source>
        <dbReference type="ARBA" id="ARBA00023239"/>
    </source>
</evidence>
<evidence type="ECO:0000256" key="1">
    <source>
        <dbReference type="ARBA" id="ARBA00005044"/>
    </source>
</evidence>
<comment type="caution">
    <text evidence="11">Lacks conserved residue(s) required for the propagation of feature annotation.</text>
</comment>
<evidence type="ECO:0000256" key="4">
    <source>
        <dbReference type="ARBA" id="ARBA00022605"/>
    </source>
</evidence>
<dbReference type="PANTHER" id="PTHR21085">
    <property type="entry name" value="CHORISMATE SYNTHASE"/>
    <property type="match status" value="1"/>
</dbReference>
<dbReference type="NCBIfam" id="NF003793">
    <property type="entry name" value="PRK05382.1"/>
    <property type="match status" value="1"/>
</dbReference>
<evidence type="ECO:0000256" key="6">
    <source>
        <dbReference type="ARBA" id="ARBA00022643"/>
    </source>
</evidence>
<dbReference type="AlphaFoldDB" id="A0A1Y4T154"/>
<comment type="subunit">
    <text evidence="11">Homotetramer.</text>
</comment>
<dbReference type="Pfam" id="PF01264">
    <property type="entry name" value="Chorismate_synt"/>
    <property type="match status" value="1"/>
</dbReference>
<evidence type="ECO:0000256" key="9">
    <source>
        <dbReference type="ARBA" id="ARBA00023141"/>
    </source>
</evidence>
<evidence type="ECO:0000256" key="11">
    <source>
        <dbReference type="HAMAP-Rule" id="MF_00300"/>
    </source>
</evidence>
<feature type="binding site" evidence="11">
    <location>
        <position position="287"/>
    </location>
    <ligand>
        <name>FMN</name>
        <dbReference type="ChEBI" id="CHEBI:58210"/>
    </ligand>
</feature>
<keyword evidence="7 11" id="KW-0274">FAD</keyword>
<gene>
    <name evidence="11" type="primary">aroC</name>
    <name evidence="12" type="ORF">B5E75_02525</name>
</gene>
<dbReference type="GO" id="GO:0009073">
    <property type="term" value="P:aromatic amino acid family biosynthetic process"/>
    <property type="evidence" value="ECO:0007669"/>
    <property type="project" value="UniProtKB-KW"/>
</dbReference>
<dbReference type="GO" id="GO:0009423">
    <property type="term" value="P:chorismate biosynthetic process"/>
    <property type="evidence" value="ECO:0007669"/>
    <property type="project" value="UniProtKB-UniRule"/>
</dbReference>